<evidence type="ECO:0000313" key="1">
    <source>
        <dbReference type="EMBL" id="KYN43878.1"/>
    </source>
</evidence>
<protein>
    <submittedName>
        <fullName evidence="1">Uncharacterized protein</fullName>
    </submittedName>
</protein>
<feature type="non-terminal residue" evidence="1">
    <location>
        <position position="1"/>
    </location>
</feature>
<dbReference type="AlphaFoldDB" id="A0A195FTT8"/>
<proteinExistence type="predicted"/>
<dbReference type="Proteomes" id="UP000078541">
    <property type="component" value="Unassembled WGS sequence"/>
</dbReference>
<dbReference type="EMBL" id="KQ981268">
    <property type="protein sequence ID" value="KYN43878.1"/>
    <property type="molecule type" value="Genomic_DNA"/>
</dbReference>
<keyword evidence="2" id="KW-1185">Reference proteome</keyword>
<organism evidence="1 2">
    <name type="scientific">Trachymyrmex septentrionalis</name>
    <dbReference type="NCBI Taxonomy" id="34720"/>
    <lineage>
        <taxon>Eukaryota</taxon>
        <taxon>Metazoa</taxon>
        <taxon>Ecdysozoa</taxon>
        <taxon>Arthropoda</taxon>
        <taxon>Hexapoda</taxon>
        <taxon>Insecta</taxon>
        <taxon>Pterygota</taxon>
        <taxon>Neoptera</taxon>
        <taxon>Endopterygota</taxon>
        <taxon>Hymenoptera</taxon>
        <taxon>Apocrita</taxon>
        <taxon>Aculeata</taxon>
        <taxon>Formicoidea</taxon>
        <taxon>Formicidae</taxon>
        <taxon>Myrmicinae</taxon>
        <taxon>Trachymyrmex</taxon>
    </lineage>
</organism>
<accession>A0A195FTT8</accession>
<sequence length="112" mass="13418">FRDYIEYGCQTFQLHRDKKLFRCLEHFQWMKSIRISLSNQISIPINVMLAEAKEAPLRIRFNLLSYRYLIKSFSKHGSPMINSLNHLSLTVDKKKLRPFNVYPFSNIFKCFP</sequence>
<gene>
    <name evidence="1" type="ORF">ALC56_01613</name>
</gene>
<dbReference type="STRING" id="34720.A0A195FTT8"/>
<name>A0A195FTT8_9HYME</name>
<reference evidence="1 2" key="1">
    <citation type="submission" date="2016-03" db="EMBL/GenBank/DDBJ databases">
        <title>Trachymyrmex septentrionalis WGS genome.</title>
        <authorList>
            <person name="Nygaard S."/>
            <person name="Hu H."/>
            <person name="Boomsma J."/>
            <person name="Zhang G."/>
        </authorList>
    </citation>
    <scope>NUCLEOTIDE SEQUENCE [LARGE SCALE GENOMIC DNA]</scope>
    <source>
        <strain evidence="1">Tsep2-gDNA-1</strain>
        <tissue evidence="1">Whole body</tissue>
    </source>
</reference>
<evidence type="ECO:0000313" key="2">
    <source>
        <dbReference type="Proteomes" id="UP000078541"/>
    </source>
</evidence>